<dbReference type="PROSITE" id="PS51257">
    <property type="entry name" value="PROKAR_LIPOPROTEIN"/>
    <property type="match status" value="1"/>
</dbReference>
<accession>A0A8K0G133</accession>
<dbReference type="Pfam" id="PF13855">
    <property type="entry name" value="LRR_8"/>
    <property type="match status" value="1"/>
</dbReference>
<feature type="signal peptide" evidence="3">
    <location>
        <begin position="1"/>
        <end position="22"/>
    </location>
</feature>
<evidence type="ECO:0000256" key="1">
    <source>
        <dbReference type="ARBA" id="ARBA00022614"/>
    </source>
</evidence>
<feature type="chain" id="PRO_5035429741" evidence="3">
    <location>
        <begin position="23"/>
        <end position="397"/>
    </location>
</feature>
<evidence type="ECO:0000256" key="3">
    <source>
        <dbReference type="SAM" id="SignalP"/>
    </source>
</evidence>
<dbReference type="InterPro" id="IPR001611">
    <property type="entry name" value="Leu-rich_rpt"/>
</dbReference>
<dbReference type="InterPro" id="IPR026906">
    <property type="entry name" value="LRR_5"/>
</dbReference>
<dbReference type="PANTHER" id="PTHR24366">
    <property type="entry name" value="IG(IMMUNOGLOBULIN) AND LRR(LEUCINE RICH REPEAT) DOMAINS"/>
    <property type="match status" value="1"/>
</dbReference>
<dbReference type="Pfam" id="PF13306">
    <property type="entry name" value="LRR_5"/>
    <property type="match status" value="1"/>
</dbReference>
<dbReference type="PANTHER" id="PTHR24366:SF96">
    <property type="entry name" value="LEUCINE RICH REPEAT CONTAINING 53"/>
    <property type="match status" value="1"/>
</dbReference>
<reference evidence="4" key="1">
    <citation type="submission" date="2019-08" db="EMBL/GenBank/DDBJ databases">
        <title>The genome of the North American firefly Photinus pyralis.</title>
        <authorList>
            <consortium name="Photinus pyralis genome working group"/>
            <person name="Fallon T.R."/>
            <person name="Sander Lower S.E."/>
            <person name="Weng J.-K."/>
        </authorList>
    </citation>
    <scope>NUCLEOTIDE SEQUENCE</scope>
    <source>
        <strain evidence="4">TRF0915ILg1</strain>
        <tissue evidence="4">Whole body</tissue>
    </source>
</reference>
<evidence type="ECO:0000313" key="4">
    <source>
        <dbReference type="EMBL" id="KAF2881938.1"/>
    </source>
</evidence>
<dbReference type="SUPFAM" id="SSF52058">
    <property type="entry name" value="L domain-like"/>
    <property type="match status" value="1"/>
</dbReference>
<keyword evidence="2" id="KW-0677">Repeat</keyword>
<gene>
    <name evidence="4" type="ORF">ILUMI_24235</name>
</gene>
<dbReference type="EMBL" id="VTPC01090680">
    <property type="protein sequence ID" value="KAF2881938.1"/>
    <property type="molecule type" value="Genomic_DNA"/>
</dbReference>
<dbReference type="Gene3D" id="3.80.10.10">
    <property type="entry name" value="Ribonuclease Inhibitor"/>
    <property type="match status" value="3"/>
</dbReference>
<organism evidence="4 5">
    <name type="scientific">Ignelater luminosus</name>
    <name type="common">Cucubano</name>
    <name type="synonym">Pyrophorus luminosus</name>
    <dbReference type="NCBI Taxonomy" id="2038154"/>
    <lineage>
        <taxon>Eukaryota</taxon>
        <taxon>Metazoa</taxon>
        <taxon>Ecdysozoa</taxon>
        <taxon>Arthropoda</taxon>
        <taxon>Hexapoda</taxon>
        <taxon>Insecta</taxon>
        <taxon>Pterygota</taxon>
        <taxon>Neoptera</taxon>
        <taxon>Endopterygota</taxon>
        <taxon>Coleoptera</taxon>
        <taxon>Polyphaga</taxon>
        <taxon>Elateriformia</taxon>
        <taxon>Elateroidea</taxon>
        <taxon>Elateridae</taxon>
        <taxon>Agrypninae</taxon>
        <taxon>Pyrophorini</taxon>
        <taxon>Ignelater</taxon>
    </lineage>
</organism>
<dbReference type="OrthoDB" id="676979at2759"/>
<dbReference type="SMART" id="SM00369">
    <property type="entry name" value="LRR_TYP"/>
    <property type="match status" value="8"/>
</dbReference>
<dbReference type="AlphaFoldDB" id="A0A8K0G133"/>
<dbReference type="PROSITE" id="PS51450">
    <property type="entry name" value="LRR"/>
    <property type="match status" value="2"/>
</dbReference>
<keyword evidence="1" id="KW-0433">Leucine-rich repeat</keyword>
<evidence type="ECO:0000313" key="5">
    <source>
        <dbReference type="Proteomes" id="UP000801492"/>
    </source>
</evidence>
<keyword evidence="3" id="KW-0732">Signal</keyword>
<sequence>MPLNRLILTIGLIFLSVPYVFCGCRIVQTFRGVDKYNCDSIQDLKQYGTSDMLDLSITGDKKVHVLNYNVFQNTPNLETLDIRRSISGINNEAFRFLHQINTLEISFNDDFTVITADCFGEIPVSWLSLSYNHITEIAPGAFANLKKLKRLDLKSNSLGKITKGVFSNTPVETLSLSKNGIRLIEENAFNGMENLKNLQLDGNRLTEFQAESLINPGHKLQILWLHNNSFEEISRNTLKGLDNLKLLNLLDNRISKILPYTFDSVPNLETLILSNNSLESIDAEVFPEGGMPKLKSLLIDHNHLSFLTTRVMGKLLNLKGIRLGGNPWICICFDTILLWLNDHSVKLSCDEDYFQGSRPICVTTEASTCTYTIDRRSLKSYLEANSKLPPPKKYCFP</sequence>
<name>A0A8K0G133_IGNLU</name>
<dbReference type="Proteomes" id="UP000801492">
    <property type="component" value="Unassembled WGS sequence"/>
</dbReference>
<keyword evidence="5" id="KW-1185">Reference proteome</keyword>
<proteinExistence type="predicted"/>
<protein>
    <submittedName>
        <fullName evidence="4">Uncharacterized protein</fullName>
    </submittedName>
</protein>
<dbReference type="InterPro" id="IPR003591">
    <property type="entry name" value="Leu-rich_rpt_typical-subtyp"/>
</dbReference>
<dbReference type="InterPro" id="IPR032675">
    <property type="entry name" value="LRR_dom_sf"/>
</dbReference>
<comment type="caution">
    <text evidence="4">The sequence shown here is derived from an EMBL/GenBank/DDBJ whole genome shotgun (WGS) entry which is preliminary data.</text>
</comment>
<evidence type="ECO:0000256" key="2">
    <source>
        <dbReference type="ARBA" id="ARBA00022737"/>
    </source>
</evidence>